<evidence type="ECO:0000313" key="1">
    <source>
        <dbReference type="EMBL" id="GJT09425.1"/>
    </source>
</evidence>
<organism evidence="1 2">
    <name type="scientific">Tanacetum coccineum</name>
    <dbReference type="NCBI Taxonomy" id="301880"/>
    <lineage>
        <taxon>Eukaryota</taxon>
        <taxon>Viridiplantae</taxon>
        <taxon>Streptophyta</taxon>
        <taxon>Embryophyta</taxon>
        <taxon>Tracheophyta</taxon>
        <taxon>Spermatophyta</taxon>
        <taxon>Magnoliopsida</taxon>
        <taxon>eudicotyledons</taxon>
        <taxon>Gunneridae</taxon>
        <taxon>Pentapetalae</taxon>
        <taxon>asterids</taxon>
        <taxon>campanulids</taxon>
        <taxon>Asterales</taxon>
        <taxon>Asteraceae</taxon>
        <taxon>Asteroideae</taxon>
        <taxon>Anthemideae</taxon>
        <taxon>Anthemidinae</taxon>
        <taxon>Tanacetum</taxon>
    </lineage>
</organism>
<dbReference type="EMBL" id="BQNB010012906">
    <property type="protein sequence ID" value="GJT09425.1"/>
    <property type="molecule type" value="Genomic_DNA"/>
</dbReference>
<gene>
    <name evidence="1" type="ORF">Tco_0856467</name>
</gene>
<comment type="caution">
    <text evidence="1">The sequence shown here is derived from an EMBL/GenBank/DDBJ whole genome shotgun (WGS) entry which is preliminary data.</text>
</comment>
<proteinExistence type="predicted"/>
<protein>
    <submittedName>
        <fullName evidence="1">Uncharacterized protein</fullName>
    </submittedName>
</protein>
<reference evidence="1" key="2">
    <citation type="submission" date="2022-01" db="EMBL/GenBank/DDBJ databases">
        <authorList>
            <person name="Yamashiro T."/>
            <person name="Shiraishi A."/>
            <person name="Satake H."/>
            <person name="Nakayama K."/>
        </authorList>
    </citation>
    <scope>NUCLEOTIDE SEQUENCE</scope>
</reference>
<keyword evidence="2" id="KW-1185">Reference proteome</keyword>
<accession>A0ABQ5B3J9</accession>
<evidence type="ECO:0000313" key="2">
    <source>
        <dbReference type="Proteomes" id="UP001151760"/>
    </source>
</evidence>
<name>A0ABQ5B3J9_9ASTR</name>
<reference evidence="1" key="1">
    <citation type="journal article" date="2022" name="Int. J. Mol. Sci.">
        <title>Draft Genome of Tanacetum Coccineum: Genomic Comparison of Closely Related Tanacetum-Family Plants.</title>
        <authorList>
            <person name="Yamashiro T."/>
            <person name="Shiraishi A."/>
            <person name="Nakayama K."/>
            <person name="Satake H."/>
        </authorList>
    </citation>
    <scope>NUCLEOTIDE SEQUENCE</scope>
</reference>
<dbReference type="Proteomes" id="UP001151760">
    <property type="component" value="Unassembled WGS sequence"/>
</dbReference>
<sequence>MLHSIQNNDGNPTSVNIKQAMRQIVTNRFTLIVMSALRHSCKENKKVRLVLTKSEVHVNIEMETPHSSRSSTTLILKRSSLKSLCVQDEAFQGSGLEGLGGASNGSSRKGLVGYGEGVVLEEKGEEFGFDSKKDEVVPRVEDVSLVNGVFDGTFGGDGDDDFDIGDAMRRLEWKPWKEMKKMMEKNEGGDHLIKMRQLKSYFDTPGSAEIESVNQLG</sequence>